<comment type="caution">
    <text evidence="2">The sequence shown here is derived from an EMBL/GenBank/DDBJ whole genome shotgun (WGS) entry which is preliminary data.</text>
</comment>
<evidence type="ECO:0000256" key="1">
    <source>
        <dbReference type="SAM" id="MobiDB-lite"/>
    </source>
</evidence>
<reference evidence="2 3" key="1">
    <citation type="submission" date="2017-09" db="EMBL/GenBank/DDBJ databases">
        <title>Sphingomonas panjinensis sp.nov., isolated from oil-contaminated soil.</title>
        <authorList>
            <person name="Wang L."/>
            <person name="Chen L."/>
        </authorList>
    </citation>
    <scope>NUCLEOTIDE SEQUENCE [LARGE SCALE GENOMIC DNA]</scope>
    <source>
        <strain evidence="2 3">FW-11</strain>
    </source>
</reference>
<dbReference type="EMBL" id="NWBU01000004">
    <property type="protein sequence ID" value="PTQ12944.1"/>
    <property type="molecule type" value="Genomic_DNA"/>
</dbReference>
<name>A0A2T5G1C0_9SPHN</name>
<proteinExistence type="predicted"/>
<sequence>MSTVASVWAGKQKTERPADKLILWAMADAASKDSFECFSSVASLVEFTGLDRKTVLAGQQRLKAVGLIADTGRRKGDTKQIIVWALPVETVPETGSLETVPETELFQKRNCSTFPTEQSQKRDTEPVLEPEPQKASPSSETRKRKAPARSAVETLPDLPEGVTDEQWDGFVAMRKQIKKPLGPHAAKLAIRELHRLAEDGHPPGKVLEQSTLNGWQGLYPIKDDRRGQRNHSGERKFRDPLNQRDWETGGFHPVMD</sequence>
<evidence type="ECO:0008006" key="4">
    <source>
        <dbReference type="Google" id="ProtNLM"/>
    </source>
</evidence>
<evidence type="ECO:0000313" key="3">
    <source>
        <dbReference type="Proteomes" id="UP000244162"/>
    </source>
</evidence>
<dbReference type="Proteomes" id="UP000244162">
    <property type="component" value="Unassembled WGS sequence"/>
</dbReference>
<organism evidence="2 3">
    <name type="scientific">Sphingomonas oleivorans</name>
    <dbReference type="NCBI Taxonomy" id="1735121"/>
    <lineage>
        <taxon>Bacteria</taxon>
        <taxon>Pseudomonadati</taxon>
        <taxon>Pseudomonadota</taxon>
        <taxon>Alphaproteobacteria</taxon>
        <taxon>Sphingomonadales</taxon>
        <taxon>Sphingomonadaceae</taxon>
        <taxon>Sphingomonas</taxon>
    </lineage>
</organism>
<feature type="region of interest" description="Disordered" evidence="1">
    <location>
        <begin position="108"/>
        <end position="160"/>
    </location>
</feature>
<dbReference type="AlphaFoldDB" id="A0A2T5G1C0"/>
<evidence type="ECO:0000313" key="2">
    <source>
        <dbReference type="EMBL" id="PTQ12944.1"/>
    </source>
</evidence>
<dbReference type="OrthoDB" id="7572533at2"/>
<gene>
    <name evidence="2" type="ORF">CLG96_02035</name>
</gene>
<feature type="compositionally biased region" description="Basic and acidic residues" evidence="1">
    <location>
        <begin position="221"/>
        <end position="247"/>
    </location>
</feature>
<keyword evidence="3" id="KW-1185">Reference proteome</keyword>
<protein>
    <recommendedName>
        <fullName evidence="4">Helix-turn-helix domain-containing protein</fullName>
    </recommendedName>
</protein>
<feature type="region of interest" description="Disordered" evidence="1">
    <location>
        <begin position="218"/>
        <end position="256"/>
    </location>
</feature>
<accession>A0A2T5G1C0</accession>
<feature type="compositionally biased region" description="Polar residues" evidence="1">
    <location>
        <begin position="109"/>
        <end position="118"/>
    </location>
</feature>
<dbReference type="RefSeq" id="WP_107966181.1">
    <property type="nucleotide sequence ID" value="NZ_NWBU01000004.1"/>
</dbReference>